<dbReference type="Proteomes" id="UP000000600">
    <property type="component" value="Unassembled WGS sequence"/>
</dbReference>
<accession>A0CPS8</accession>
<name>A0CPS8_PARTE</name>
<proteinExistence type="predicted"/>
<feature type="chain" id="PRO_5002623490" description="Kazal-like domain-containing protein" evidence="1">
    <location>
        <begin position="18"/>
        <end position="315"/>
    </location>
</feature>
<evidence type="ECO:0000256" key="1">
    <source>
        <dbReference type="SAM" id="SignalP"/>
    </source>
</evidence>
<dbReference type="InParanoid" id="A0CPS8"/>
<dbReference type="RefSeq" id="XP_001440192.1">
    <property type="nucleotide sequence ID" value="XM_001440155.1"/>
</dbReference>
<keyword evidence="1" id="KW-0732">Signal</keyword>
<dbReference type="EMBL" id="CT868130">
    <property type="protein sequence ID" value="CAK72795.1"/>
    <property type="molecule type" value="Genomic_DNA"/>
</dbReference>
<dbReference type="KEGG" id="ptm:GSPATT00009187001"/>
<evidence type="ECO:0000259" key="2">
    <source>
        <dbReference type="PROSITE" id="PS51465"/>
    </source>
</evidence>
<dbReference type="PROSITE" id="PS51465">
    <property type="entry name" value="KAZAL_2"/>
    <property type="match status" value="1"/>
</dbReference>
<dbReference type="InterPro" id="IPR002350">
    <property type="entry name" value="Kazal_dom"/>
</dbReference>
<dbReference type="HOGENOM" id="CLU_881274_0_0_1"/>
<organism evidence="3 4">
    <name type="scientific">Paramecium tetraurelia</name>
    <dbReference type="NCBI Taxonomy" id="5888"/>
    <lineage>
        <taxon>Eukaryota</taxon>
        <taxon>Sar</taxon>
        <taxon>Alveolata</taxon>
        <taxon>Ciliophora</taxon>
        <taxon>Intramacronucleata</taxon>
        <taxon>Oligohymenophorea</taxon>
        <taxon>Peniculida</taxon>
        <taxon>Parameciidae</taxon>
        <taxon>Paramecium</taxon>
    </lineage>
</organism>
<gene>
    <name evidence="3" type="ORF">GSPATT00009187001</name>
</gene>
<dbReference type="OMA" id="QINDCQI"/>
<dbReference type="GeneID" id="5025977"/>
<sequence length="315" mass="35090">MLLMLLFLLVQSQINDCQIQSEECSENYDPVCGLNIGNSTIQTFVNNCYACKASQVVKYIKGDCSKQIDDTKTETPSLPSEGDNSTIITAPGNYTEVIACANPRPSICDTSLKQICGLLDSTTKCTGQNCLQQFSNQCLGCRNSSIHSYFFGNCSDYNPQTPTVIQCSIKSQKKCELKEQLTVCGFLDETAICYNPPCLQPFDNQCEPCQQTNITSYYIGDCNQYQKLFTNPSQQADSFVANYQYCQAQRPQQCDQDYVQTCGVLKSCHGSGCERTYDNPCSACQNSEIEGYYTGECVNNYEALISMFIIVLFIQ</sequence>
<evidence type="ECO:0000313" key="3">
    <source>
        <dbReference type="EMBL" id="CAK72795.1"/>
    </source>
</evidence>
<dbReference type="Gene3D" id="3.30.60.30">
    <property type="match status" value="1"/>
</dbReference>
<reference evidence="3 4" key="1">
    <citation type="journal article" date="2006" name="Nature">
        <title>Global trends of whole-genome duplications revealed by the ciliate Paramecium tetraurelia.</title>
        <authorList>
            <consortium name="Genoscope"/>
            <person name="Aury J.-M."/>
            <person name="Jaillon O."/>
            <person name="Duret L."/>
            <person name="Noel B."/>
            <person name="Jubin C."/>
            <person name="Porcel B.M."/>
            <person name="Segurens B."/>
            <person name="Daubin V."/>
            <person name="Anthouard V."/>
            <person name="Aiach N."/>
            <person name="Arnaiz O."/>
            <person name="Billaut A."/>
            <person name="Beisson J."/>
            <person name="Blanc I."/>
            <person name="Bouhouche K."/>
            <person name="Camara F."/>
            <person name="Duharcourt S."/>
            <person name="Guigo R."/>
            <person name="Gogendeau D."/>
            <person name="Katinka M."/>
            <person name="Keller A.-M."/>
            <person name="Kissmehl R."/>
            <person name="Klotz C."/>
            <person name="Koll F."/>
            <person name="Le Moue A."/>
            <person name="Lepere C."/>
            <person name="Malinsky S."/>
            <person name="Nowacki M."/>
            <person name="Nowak J.K."/>
            <person name="Plattner H."/>
            <person name="Poulain J."/>
            <person name="Ruiz F."/>
            <person name="Serrano V."/>
            <person name="Zagulski M."/>
            <person name="Dessen P."/>
            <person name="Betermier M."/>
            <person name="Weissenbach J."/>
            <person name="Scarpelli C."/>
            <person name="Schachter V."/>
            <person name="Sperling L."/>
            <person name="Meyer E."/>
            <person name="Cohen J."/>
            <person name="Wincker P."/>
        </authorList>
    </citation>
    <scope>NUCLEOTIDE SEQUENCE [LARGE SCALE GENOMIC DNA]</scope>
    <source>
        <strain evidence="3 4">Stock d4-2</strain>
    </source>
</reference>
<protein>
    <recommendedName>
        <fullName evidence="2">Kazal-like domain-containing protein</fullName>
    </recommendedName>
</protein>
<dbReference type="OrthoDB" id="285428at2759"/>
<dbReference type="AlphaFoldDB" id="A0CPS8"/>
<evidence type="ECO:0000313" key="4">
    <source>
        <dbReference type="Proteomes" id="UP000000600"/>
    </source>
</evidence>
<keyword evidence="4" id="KW-1185">Reference proteome</keyword>
<feature type="domain" description="Kazal-like" evidence="2">
    <location>
        <begin position="11"/>
        <end position="66"/>
    </location>
</feature>
<feature type="signal peptide" evidence="1">
    <location>
        <begin position="1"/>
        <end position="17"/>
    </location>
</feature>